<dbReference type="InterPro" id="IPR015424">
    <property type="entry name" value="PyrdxlP-dep_Trfase"/>
</dbReference>
<comment type="caution">
    <text evidence="4">The sequence shown here is derived from an EMBL/GenBank/DDBJ whole genome shotgun (WGS) entry which is preliminary data.</text>
</comment>
<dbReference type="Gene3D" id="3.90.1150.10">
    <property type="entry name" value="Aspartate Aminotransferase, domain 1"/>
    <property type="match status" value="1"/>
</dbReference>
<comment type="similarity">
    <text evidence="3">Belongs to the DegT/DnrJ/EryC1 family.</text>
</comment>
<evidence type="ECO:0000313" key="4">
    <source>
        <dbReference type="EMBL" id="TYP52406.1"/>
    </source>
</evidence>
<dbReference type="GO" id="GO:0008483">
    <property type="term" value="F:transaminase activity"/>
    <property type="evidence" value="ECO:0007669"/>
    <property type="project" value="TreeGrafter"/>
</dbReference>
<organism evidence="4 5">
    <name type="scientific">Thermosediminibacter litoriperuensis</name>
    <dbReference type="NCBI Taxonomy" id="291989"/>
    <lineage>
        <taxon>Bacteria</taxon>
        <taxon>Bacillati</taxon>
        <taxon>Bacillota</taxon>
        <taxon>Clostridia</taxon>
        <taxon>Thermosediminibacterales</taxon>
        <taxon>Thermosediminibacteraceae</taxon>
        <taxon>Thermosediminibacter</taxon>
    </lineage>
</organism>
<evidence type="ECO:0000313" key="5">
    <source>
        <dbReference type="Proteomes" id="UP000322294"/>
    </source>
</evidence>
<dbReference type="Proteomes" id="UP000322294">
    <property type="component" value="Unassembled WGS sequence"/>
</dbReference>
<dbReference type="GO" id="GO:0030170">
    <property type="term" value="F:pyridoxal phosphate binding"/>
    <property type="evidence" value="ECO:0007669"/>
    <property type="project" value="TreeGrafter"/>
</dbReference>
<dbReference type="Pfam" id="PF01041">
    <property type="entry name" value="DegT_DnrJ_EryC1"/>
    <property type="match status" value="1"/>
</dbReference>
<gene>
    <name evidence="4" type="ORF">LZ11_01750</name>
</gene>
<dbReference type="AlphaFoldDB" id="A0A5S5APE6"/>
<feature type="active site" description="Proton acceptor" evidence="1">
    <location>
        <position position="184"/>
    </location>
</feature>
<name>A0A5S5APE6_9FIRM</name>
<dbReference type="InterPro" id="IPR015422">
    <property type="entry name" value="PyrdxlP-dep_Trfase_small"/>
</dbReference>
<dbReference type="CDD" id="cd00616">
    <property type="entry name" value="AHBA_syn"/>
    <property type="match status" value="1"/>
</dbReference>
<dbReference type="PIRSF" id="PIRSF000390">
    <property type="entry name" value="PLP_StrS"/>
    <property type="match status" value="1"/>
</dbReference>
<sequence>MRNTFLPFSPPVIGEEEIDEVVDTLKSSWITTGPKTRKFEEEFKTYIGAKEALALNSCTAALHVALVTQGIGSGDEVITTPLTFTATVNVIEHVGAKPVLVDVEEETLNIDPEKIEKAITPKTKAIMAVHYSGHPAEMDKINEIANKYNLHVIEDAAHALPAKYKGRYIGSGDNLTAFSFYATKNLTTAEGGMLTGPDDLIEKARIISLHGMSRDAWKRYSKEGSWYYEVVLPGFKYNMTDIQASLGLHQLNKLAVFQKRRYEIVEKYNSAFKDIDCLEIPSAKKEVEHAWHLYVFRLRLEMLKIDRNRFIEELKNRNIGTSVHFIPIHIHPYYKNKYGFKENDFPVAYNNYLRMISLPLNPGLSDQDVADVIEAVLDVIRLYKK</sequence>
<accession>A0A5S5APE6</accession>
<dbReference type="EMBL" id="VNHO01000019">
    <property type="protein sequence ID" value="TYP52406.1"/>
    <property type="molecule type" value="Genomic_DNA"/>
</dbReference>
<keyword evidence="5" id="KW-1185">Reference proteome</keyword>
<evidence type="ECO:0000256" key="3">
    <source>
        <dbReference type="RuleBase" id="RU004508"/>
    </source>
</evidence>
<dbReference type="InterPro" id="IPR000653">
    <property type="entry name" value="DegT/StrS_aminotransferase"/>
</dbReference>
<protein>
    <submittedName>
        <fullName evidence="4">dTDP-4-amino-4,6-dideoxygalactose transaminase</fullName>
    </submittedName>
</protein>
<proteinExistence type="inferred from homology"/>
<feature type="modified residue" description="N6-(pyridoxal phosphate)lysine" evidence="2">
    <location>
        <position position="184"/>
    </location>
</feature>
<dbReference type="PANTHER" id="PTHR30244">
    <property type="entry name" value="TRANSAMINASE"/>
    <property type="match status" value="1"/>
</dbReference>
<dbReference type="Gene3D" id="3.40.640.10">
    <property type="entry name" value="Type I PLP-dependent aspartate aminotransferase-like (Major domain)"/>
    <property type="match status" value="1"/>
</dbReference>
<evidence type="ECO:0000256" key="1">
    <source>
        <dbReference type="PIRSR" id="PIRSR000390-1"/>
    </source>
</evidence>
<dbReference type="RefSeq" id="WP_148867473.1">
    <property type="nucleotide sequence ID" value="NZ_VNHO01000019.1"/>
</dbReference>
<reference evidence="4 5" key="1">
    <citation type="submission" date="2019-07" db="EMBL/GenBank/DDBJ databases">
        <title>Genomic Encyclopedia of Type Strains, Phase I: the one thousand microbial genomes (KMG-I) project.</title>
        <authorList>
            <person name="Kyrpides N."/>
        </authorList>
    </citation>
    <scope>NUCLEOTIDE SEQUENCE [LARGE SCALE GENOMIC DNA]</scope>
    <source>
        <strain evidence="4 5">DSM 16647</strain>
    </source>
</reference>
<dbReference type="SUPFAM" id="SSF53383">
    <property type="entry name" value="PLP-dependent transferases"/>
    <property type="match status" value="1"/>
</dbReference>
<keyword evidence="2 3" id="KW-0663">Pyridoxal phosphate</keyword>
<dbReference type="OrthoDB" id="9810913at2"/>
<dbReference type="PANTHER" id="PTHR30244:SF34">
    <property type="entry name" value="DTDP-4-AMINO-4,6-DIDEOXYGALACTOSE TRANSAMINASE"/>
    <property type="match status" value="1"/>
</dbReference>
<dbReference type="InterPro" id="IPR015421">
    <property type="entry name" value="PyrdxlP-dep_Trfase_major"/>
</dbReference>
<evidence type="ECO:0000256" key="2">
    <source>
        <dbReference type="PIRSR" id="PIRSR000390-2"/>
    </source>
</evidence>
<dbReference type="GO" id="GO:0000271">
    <property type="term" value="P:polysaccharide biosynthetic process"/>
    <property type="evidence" value="ECO:0007669"/>
    <property type="project" value="TreeGrafter"/>
</dbReference>